<keyword evidence="2" id="KW-1185">Reference proteome</keyword>
<dbReference type="RefSeq" id="WP_096467201.1">
    <property type="nucleotide sequence ID" value="NZ_AP017312.1"/>
</dbReference>
<dbReference type="AlphaFoldDB" id="A0A0U5BEY6"/>
<sequence>MIISGREVARAKVEKLKNGFSAFSETQEVTELIERYIKQENLNVHIDKTTLGCWFIPADKTNEHTSQ</sequence>
<dbReference type="EMBL" id="AP017312">
    <property type="protein sequence ID" value="BAU29532.1"/>
    <property type="molecule type" value="Genomic_DNA"/>
</dbReference>
<proteinExistence type="predicted"/>
<evidence type="ECO:0000313" key="1">
    <source>
        <dbReference type="EMBL" id="BAU29532.1"/>
    </source>
</evidence>
<accession>A0A0U5BEY6</accession>
<organism evidence="1 2">
    <name type="scientific">Aneurinibacillus soli</name>
    <dbReference type="NCBI Taxonomy" id="1500254"/>
    <lineage>
        <taxon>Bacteria</taxon>
        <taxon>Bacillati</taxon>
        <taxon>Bacillota</taxon>
        <taxon>Bacilli</taxon>
        <taxon>Bacillales</taxon>
        <taxon>Paenibacillaceae</taxon>
        <taxon>Aneurinibacillus group</taxon>
        <taxon>Aneurinibacillus</taxon>
    </lineage>
</organism>
<evidence type="ECO:0000313" key="2">
    <source>
        <dbReference type="Proteomes" id="UP000217696"/>
    </source>
</evidence>
<dbReference type="KEGG" id="asoc:CB4_03732"/>
<dbReference type="OrthoDB" id="2679903at2"/>
<dbReference type="InterPro" id="IPR058867">
    <property type="entry name" value="YtzJ"/>
</dbReference>
<gene>
    <name evidence="1" type="ORF">CB4_03732</name>
</gene>
<reference evidence="1 2" key="1">
    <citation type="submission" date="2015-12" db="EMBL/GenBank/DDBJ databases">
        <title>Genome sequence of Aneurinibacillus soli.</title>
        <authorList>
            <person name="Lee J.S."/>
            <person name="Lee K.C."/>
            <person name="Kim K.K."/>
            <person name="Lee B.W."/>
        </authorList>
    </citation>
    <scope>NUCLEOTIDE SEQUENCE [LARGE SCALE GENOMIC DNA]</scope>
    <source>
        <strain evidence="1 2">CB4</strain>
    </source>
</reference>
<dbReference type="Proteomes" id="UP000217696">
    <property type="component" value="Chromosome"/>
</dbReference>
<name>A0A0U5BEY6_9BACL</name>
<dbReference type="Pfam" id="PF26326">
    <property type="entry name" value="YtzJ"/>
    <property type="match status" value="1"/>
</dbReference>
<protein>
    <submittedName>
        <fullName evidence="1">Uncharacterized protein</fullName>
    </submittedName>
</protein>